<evidence type="ECO:0000256" key="6">
    <source>
        <dbReference type="ARBA" id="ARBA00022692"/>
    </source>
</evidence>
<dbReference type="GO" id="GO:0032217">
    <property type="term" value="F:riboflavin transmembrane transporter activity"/>
    <property type="evidence" value="ECO:0007669"/>
    <property type="project" value="UniProtKB-UniRule"/>
</dbReference>
<keyword evidence="8 9" id="KW-0472">Membrane</keyword>
<evidence type="ECO:0000256" key="8">
    <source>
        <dbReference type="ARBA" id="ARBA00023136"/>
    </source>
</evidence>
<dbReference type="OrthoDB" id="9995836at2759"/>
<dbReference type="EMBL" id="CAJNOQ010005289">
    <property type="protein sequence ID" value="CAF1093105.1"/>
    <property type="molecule type" value="Genomic_DNA"/>
</dbReference>
<feature type="transmembrane region" description="Helical" evidence="9">
    <location>
        <begin position="360"/>
        <end position="379"/>
    </location>
</feature>
<feature type="transmembrane region" description="Helical" evidence="9">
    <location>
        <begin position="110"/>
        <end position="131"/>
    </location>
</feature>
<feature type="transmembrane region" description="Helical" evidence="9">
    <location>
        <begin position="41"/>
        <end position="64"/>
    </location>
</feature>
<dbReference type="PANTHER" id="PTHR12929:SF10">
    <property type="entry name" value="RIBOFLAVIN TRANSPORTER"/>
    <property type="match status" value="1"/>
</dbReference>
<gene>
    <name evidence="10" type="ORF">GPM918_LOCUS18363</name>
    <name evidence="11" type="ORF">SRO942_LOCUS18360</name>
</gene>
<comment type="similarity">
    <text evidence="3 9">Belongs to the riboflavin transporter family.</text>
</comment>
<sequence>MVTWASRLTYILIIILNISTWLDLQGIWIELPLIIPYAPEAWSLPSILSIITCSANIFPLLIILHRRVVGSEKFSAIPYIYAVIIVGVISCLIIALFWDKTVFIFHHQRSLILLLATFFLSMLDCSSTVIYSDYMKHFRAYYLNAMFFGESLTCFIPTIIAIVQGVGGEIVCQNVTLSDNSTALAPTYSQPRFSVSVYFFILTVVIMCSLCAFIILRWSPVTKIADASVQDDEIQLFPDVAQDTPTMEQNVIRQTPGVHFVLLKNDYHYVLLLTGINAFVFIGCLPSMITYSLLPYGQRAFYYGSILAPLAYPFACFINMFIKLNLKGILFLSLINIINSLFIMYIAFTSPCPVLHDTKTGALLLNFVWIITSFCFGYIRVRCGNIIRESWSKEGGLFNFGLTFLIGGILGTVPFFFIINVFKLLNDRKPCIRYCRY</sequence>
<dbReference type="InterPro" id="IPR009357">
    <property type="entry name" value="Riboflavin_transptr"/>
</dbReference>
<proteinExistence type="inferred from homology"/>
<evidence type="ECO:0000256" key="1">
    <source>
        <dbReference type="ARBA" id="ARBA00000215"/>
    </source>
</evidence>
<comment type="function">
    <text evidence="9">Plasma membrane transporter mediating the uptake by cells of the water soluble vitamin B2/riboflavin that plays a key role in biochemical oxidation-reduction reactions of the carbohydrate, lipid, and amino acid metabolism.</text>
</comment>
<keyword evidence="7 9" id="KW-1133">Transmembrane helix</keyword>
<evidence type="ECO:0000256" key="4">
    <source>
        <dbReference type="ARBA" id="ARBA00022448"/>
    </source>
</evidence>
<feature type="transmembrane region" description="Helical" evidence="9">
    <location>
        <begin position="269"/>
        <end position="294"/>
    </location>
</feature>
<evidence type="ECO:0000256" key="7">
    <source>
        <dbReference type="ARBA" id="ARBA00022989"/>
    </source>
</evidence>
<keyword evidence="6 9" id="KW-0812">Transmembrane</keyword>
<feature type="transmembrane region" description="Helical" evidence="9">
    <location>
        <begin position="400"/>
        <end position="419"/>
    </location>
</feature>
<evidence type="ECO:0000256" key="3">
    <source>
        <dbReference type="ARBA" id="ARBA00006366"/>
    </source>
</evidence>
<comment type="caution">
    <text evidence="10">The sequence shown here is derived from an EMBL/GenBank/DDBJ whole genome shotgun (WGS) entry which is preliminary data.</text>
</comment>
<dbReference type="Proteomes" id="UP000663829">
    <property type="component" value="Unassembled WGS sequence"/>
</dbReference>
<evidence type="ECO:0000313" key="11">
    <source>
        <dbReference type="EMBL" id="CAF3858489.1"/>
    </source>
</evidence>
<dbReference type="PANTHER" id="PTHR12929">
    <property type="entry name" value="SOLUTE CARRIER FAMILY 52"/>
    <property type="match status" value="1"/>
</dbReference>
<feature type="transmembrane region" description="Helical" evidence="9">
    <location>
        <begin position="300"/>
        <end position="322"/>
    </location>
</feature>
<dbReference type="Pfam" id="PF06237">
    <property type="entry name" value="SLC52_ribofla_tr"/>
    <property type="match status" value="1"/>
</dbReference>
<feature type="transmembrane region" description="Helical" evidence="9">
    <location>
        <begin position="76"/>
        <end position="98"/>
    </location>
</feature>
<organism evidence="10 12">
    <name type="scientific">Didymodactylos carnosus</name>
    <dbReference type="NCBI Taxonomy" id="1234261"/>
    <lineage>
        <taxon>Eukaryota</taxon>
        <taxon>Metazoa</taxon>
        <taxon>Spiralia</taxon>
        <taxon>Gnathifera</taxon>
        <taxon>Rotifera</taxon>
        <taxon>Eurotatoria</taxon>
        <taxon>Bdelloidea</taxon>
        <taxon>Philodinida</taxon>
        <taxon>Philodinidae</taxon>
        <taxon>Didymodactylos</taxon>
    </lineage>
</organism>
<evidence type="ECO:0000313" key="10">
    <source>
        <dbReference type="EMBL" id="CAF1093105.1"/>
    </source>
</evidence>
<reference evidence="10" key="1">
    <citation type="submission" date="2021-02" db="EMBL/GenBank/DDBJ databases">
        <authorList>
            <person name="Nowell W R."/>
        </authorList>
    </citation>
    <scope>NUCLEOTIDE SEQUENCE</scope>
</reference>
<protein>
    <recommendedName>
        <fullName evidence="9">Riboflavin transporter</fullName>
    </recommendedName>
</protein>
<evidence type="ECO:0000256" key="2">
    <source>
        <dbReference type="ARBA" id="ARBA00004651"/>
    </source>
</evidence>
<name>A0A814NJW3_9BILA</name>
<feature type="transmembrane region" description="Helical" evidence="9">
    <location>
        <begin position="143"/>
        <end position="163"/>
    </location>
</feature>
<dbReference type="GO" id="GO:0005886">
    <property type="term" value="C:plasma membrane"/>
    <property type="evidence" value="ECO:0007669"/>
    <property type="project" value="UniProtKB-SubCell"/>
</dbReference>
<feature type="transmembrane region" description="Helical" evidence="9">
    <location>
        <begin position="329"/>
        <end position="348"/>
    </location>
</feature>
<evidence type="ECO:0000313" key="12">
    <source>
        <dbReference type="Proteomes" id="UP000663829"/>
    </source>
</evidence>
<dbReference type="Proteomes" id="UP000681722">
    <property type="component" value="Unassembled WGS sequence"/>
</dbReference>
<accession>A0A814NJW3</accession>
<dbReference type="AlphaFoldDB" id="A0A814NJW3"/>
<feature type="transmembrane region" description="Helical" evidence="9">
    <location>
        <begin position="197"/>
        <end position="216"/>
    </location>
</feature>
<keyword evidence="12" id="KW-1185">Reference proteome</keyword>
<comment type="subcellular location">
    <subcellularLocation>
        <location evidence="2 9">Cell membrane</location>
        <topology evidence="2 9">Multi-pass membrane protein</topology>
    </subcellularLocation>
</comment>
<comment type="catalytic activity">
    <reaction evidence="1 9">
        <text>riboflavin(in) = riboflavin(out)</text>
        <dbReference type="Rhea" id="RHEA:35015"/>
        <dbReference type="ChEBI" id="CHEBI:57986"/>
    </reaction>
</comment>
<evidence type="ECO:0000256" key="5">
    <source>
        <dbReference type="ARBA" id="ARBA00022475"/>
    </source>
</evidence>
<feature type="transmembrane region" description="Helical" evidence="9">
    <location>
        <begin position="7"/>
        <end position="29"/>
    </location>
</feature>
<keyword evidence="4 9" id="KW-0813">Transport</keyword>
<evidence type="ECO:0000256" key="9">
    <source>
        <dbReference type="RuleBase" id="RU368035"/>
    </source>
</evidence>
<dbReference type="EMBL" id="CAJOBC010005289">
    <property type="protein sequence ID" value="CAF3858489.1"/>
    <property type="molecule type" value="Genomic_DNA"/>
</dbReference>
<keyword evidence="5 9" id="KW-1003">Cell membrane</keyword>